<keyword evidence="8 12" id="KW-0798">TonB box</keyword>
<keyword evidence="9 11" id="KW-0472">Membrane</keyword>
<keyword evidence="7" id="KW-0406">Ion transport</keyword>
<accession>A0ABR9FKA4</accession>
<evidence type="ECO:0000256" key="5">
    <source>
        <dbReference type="ARBA" id="ARBA00022692"/>
    </source>
</evidence>
<dbReference type="PANTHER" id="PTHR32552:SF81">
    <property type="entry name" value="TONB-DEPENDENT OUTER MEMBRANE RECEPTOR"/>
    <property type="match status" value="1"/>
</dbReference>
<evidence type="ECO:0000259" key="13">
    <source>
        <dbReference type="Pfam" id="PF00593"/>
    </source>
</evidence>
<gene>
    <name evidence="15" type="ORF">EI167_07305</name>
</gene>
<name>A0ABR9FKA4_9GAMM</name>
<keyword evidence="4" id="KW-0410">Iron transport</keyword>
<sequence length="690" mass="78373">MYKLPMQAFVKFTFCTLVIGNFAQGKTIEKIEVRAERIVKGSLDVSSNVHVFNADDISKLNVDSLDELIKLVPNFNMQALTGDYSYFQVRGLPRNYEQPTLNVYIDGVPHSSLYGLNIPLYNIDTVEFIKGPQGNYFGKNTRDGIILINTKQLIDDTQLNISLSQAELDHKQLKFNLDTLISDKYLSVSFGGVATQQEGTVYNSLLDNYVDPIDEYEAYAKLNFINDELSASLIYSQLEKNNGLAPYISSERPLKDGSDLTIELDEENSFEQQQKQWALTIGWEQDNYSVKSISSYTQTESAAQFDADFSSLPYGKYLTNINEKDAYQEITASILSEKQNWIFGLSFNNNIQKGQNKYPLLITSVLADIERTTSLAYFDVNWQLFDHTVLQFGTRYFKEDITAITEYENPAIATPSVKTQGLHSQSDSRFLSKAALNYQLTDHQHIYFSYGEGYLSAGSSWLNESIDVTTLSRTGTGTNYQPELSSNYEFGYKADLHSLNSHFEITWFNTTVDGYQHFELSPYGISEVIEVDKVQSQGFDFIWFSNLTEQLTWQITAGKHNAHIQDCDACGSNKTGIQVNDSVPYTPTQNINNTLNFTQVISDSMLFDISFVWLHVGEMPLDFAGNYHQPSYNQYDANLTFSYEQNWKLSLWGKNITDKRAQQFMISMPGGQLASYIKPKQLGLTLSFQF</sequence>
<dbReference type="Pfam" id="PF00593">
    <property type="entry name" value="TonB_dep_Rec_b-barrel"/>
    <property type="match status" value="1"/>
</dbReference>
<dbReference type="InterPro" id="IPR036942">
    <property type="entry name" value="Beta-barrel_TonB_sf"/>
</dbReference>
<evidence type="ECO:0000256" key="8">
    <source>
        <dbReference type="ARBA" id="ARBA00023077"/>
    </source>
</evidence>
<evidence type="ECO:0000259" key="14">
    <source>
        <dbReference type="Pfam" id="PF07715"/>
    </source>
</evidence>
<evidence type="ECO:0000256" key="4">
    <source>
        <dbReference type="ARBA" id="ARBA00022496"/>
    </source>
</evidence>
<dbReference type="SUPFAM" id="SSF56935">
    <property type="entry name" value="Porins"/>
    <property type="match status" value="1"/>
</dbReference>
<evidence type="ECO:0000256" key="10">
    <source>
        <dbReference type="ARBA" id="ARBA00023237"/>
    </source>
</evidence>
<comment type="similarity">
    <text evidence="11 12">Belongs to the TonB-dependent receptor family.</text>
</comment>
<evidence type="ECO:0000256" key="9">
    <source>
        <dbReference type="ARBA" id="ARBA00023136"/>
    </source>
</evidence>
<dbReference type="PROSITE" id="PS52016">
    <property type="entry name" value="TONB_DEPENDENT_REC_3"/>
    <property type="match status" value="1"/>
</dbReference>
<keyword evidence="5 11" id="KW-0812">Transmembrane</keyword>
<feature type="domain" description="TonB-dependent receptor plug" evidence="14">
    <location>
        <begin position="44"/>
        <end position="141"/>
    </location>
</feature>
<feature type="domain" description="TonB-dependent receptor-like beta-barrel" evidence="13">
    <location>
        <begin position="265"/>
        <end position="656"/>
    </location>
</feature>
<comment type="subcellular location">
    <subcellularLocation>
        <location evidence="1 11">Cell outer membrane</location>
        <topology evidence="1 11">Multi-pass membrane protein</topology>
    </subcellularLocation>
</comment>
<comment type="caution">
    <text evidence="15">The sequence shown here is derived from an EMBL/GenBank/DDBJ whole genome shotgun (WGS) entry which is preliminary data.</text>
</comment>
<keyword evidence="3 11" id="KW-1134">Transmembrane beta strand</keyword>
<keyword evidence="2 11" id="KW-0813">Transport</keyword>
<keyword evidence="6" id="KW-0408">Iron</keyword>
<dbReference type="Pfam" id="PF07715">
    <property type="entry name" value="Plug"/>
    <property type="match status" value="1"/>
</dbReference>
<organism evidence="15 16">
    <name type="scientific">Pseudoalteromonas prydzensis</name>
    <dbReference type="NCBI Taxonomy" id="182141"/>
    <lineage>
        <taxon>Bacteria</taxon>
        <taxon>Pseudomonadati</taxon>
        <taxon>Pseudomonadota</taxon>
        <taxon>Gammaproteobacteria</taxon>
        <taxon>Alteromonadales</taxon>
        <taxon>Pseudoalteromonadaceae</taxon>
        <taxon>Pseudoalteromonas</taxon>
    </lineage>
</organism>
<evidence type="ECO:0000313" key="15">
    <source>
        <dbReference type="EMBL" id="MBE0457263.1"/>
    </source>
</evidence>
<proteinExistence type="inferred from homology"/>
<keyword evidence="10 11" id="KW-0998">Cell outer membrane</keyword>
<dbReference type="InterPro" id="IPR000531">
    <property type="entry name" value="Beta-barrel_TonB"/>
</dbReference>
<dbReference type="RefSeq" id="WP_192541249.1">
    <property type="nucleotide sequence ID" value="NZ_JBQELX010000008.1"/>
</dbReference>
<keyword evidence="16" id="KW-1185">Reference proteome</keyword>
<evidence type="ECO:0000256" key="2">
    <source>
        <dbReference type="ARBA" id="ARBA00022448"/>
    </source>
</evidence>
<reference evidence="15 16" key="1">
    <citation type="submission" date="2020-07" db="EMBL/GenBank/DDBJ databases">
        <title>Halophilic bacteria isolated from french cheeses.</title>
        <authorList>
            <person name="Kothe C.I."/>
            <person name="Farah-Kraiem B."/>
            <person name="Renault P."/>
            <person name="Dridi B."/>
        </authorList>
    </citation>
    <scope>NUCLEOTIDE SEQUENCE [LARGE SCALE GENOMIC DNA]</scope>
    <source>
        <strain evidence="15 16">FME14</strain>
    </source>
</reference>
<dbReference type="InterPro" id="IPR012910">
    <property type="entry name" value="Plug_dom"/>
</dbReference>
<dbReference type="InterPro" id="IPR039426">
    <property type="entry name" value="TonB-dep_rcpt-like"/>
</dbReference>
<evidence type="ECO:0000256" key="12">
    <source>
        <dbReference type="RuleBase" id="RU003357"/>
    </source>
</evidence>
<dbReference type="Proteomes" id="UP000707245">
    <property type="component" value="Unassembled WGS sequence"/>
</dbReference>
<dbReference type="Gene3D" id="2.40.170.20">
    <property type="entry name" value="TonB-dependent receptor, beta-barrel domain"/>
    <property type="match status" value="1"/>
</dbReference>
<evidence type="ECO:0000256" key="6">
    <source>
        <dbReference type="ARBA" id="ARBA00023004"/>
    </source>
</evidence>
<protein>
    <submittedName>
        <fullName evidence="15">TonB-dependent receptor</fullName>
    </submittedName>
</protein>
<dbReference type="EMBL" id="RRZA01000016">
    <property type="protein sequence ID" value="MBE0457263.1"/>
    <property type="molecule type" value="Genomic_DNA"/>
</dbReference>
<keyword evidence="15" id="KW-0675">Receptor</keyword>
<evidence type="ECO:0000256" key="11">
    <source>
        <dbReference type="PROSITE-ProRule" id="PRU01360"/>
    </source>
</evidence>
<dbReference type="PANTHER" id="PTHR32552">
    <property type="entry name" value="FERRICHROME IRON RECEPTOR-RELATED"/>
    <property type="match status" value="1"/>
</dbReference>
<evidence type="ECO:0000256" key="7">
    <source>
        <dbReference type="ARBA" id="ARBA00023065"/>
    </source>
</evidence>
<evidence type="ECO:0000313" key="16">
    <source>
        <dbReference type="Proteomes" id="UP000707245"/>
    </source>
</evidence>
<evidence type="ECO:0000256" key="3">
    <source>
        <dbReference type="ARBA" id="ARBA00022452"/>
    </source>
</evidence>
<evidence type="ECO:0000256" key="1">
    <source>
        <dbReference type="ARBA" id="ARBA00004571"/>
    </source>
</evidence>